<gene>
    <name evidence="1" type="ORF">LCGC14_2151800</name>
</gene>
<protein>
    <recommendedName>
        <fullName evidence="2">Solute-binding protein family 3/N-terminal domain-containing protein</fullName>
    </recommendedName>
</protein>
<proteinExistence type="predicted"/>
<comment type="caution">
    <text evidence="1">The sequence shown here is derived from an EMBL/GenBank/DDBJ whole genome shotgun (WGS) entry which is preliminary data.</text>
</comment>
<evidence type="ECO:0008006" key="2">
    <source>
        <dbReference type="Google" id="ProtNLM"/>
    </source>
</evidence>
<dbReference type="EMBL" id="LAZR01027429">
    <property type="protein sequence ID" value="KKL65759.1"/>
    <property type="molecule type" value="Genomic_DNA"/>
</dbReference>
<feature type="non-terminal residue" evidence="1">
    <location>
        <position position="1"/>
    </location>
</feature>
<accession>A0A0F9DVJ0</accession>
<dbReference type="SUPFAM" id="SSF53850">
    <property type="entry name" value="Periplasmic binding protein-like II"/>
    <property type="match status" value="1"/>
</dbReference>
<name>A0A0F9DVJ0_9ZZZZ</name>
<organism evidence="1">
    <name type="scientific">marine sediment metagenome</name>
    <dbReference type="NCBI Taxonomy" id="412755"/>
    <lineage>
        <taxon>unclassified sequences</taxon>
        <taxon>metagenomes</taxon>
        <taxon>ecological metagenomes</taxon>
    </lineage>
</organism>
<dbReference type="AlphaFoldDB" id="A0A0F9DVJ0"/>
<sequence>VLNTLFRMEFLRLLKLSLVILFVLNVPAKALGTEAKLIMATFELVPYGFESEDGQNQGVLFDMMNSIIAKSGIEAEHYLVPCVSRKHLMQVQPHKPL</sequence>
<evidence type="ECO:0000313" key="1">
    <source>
        <dbReference type="EMBL" id="KKL65759.1"/>
    </source>
</evidence>
<reference evidence="1" key="1">
    <citation type="journal article" date="2015" name="Nature">
        <title>Complex archaea that bridge the gap between prokaryotes and eukaryotes.</title>
        <authorList>
            <person name="Spang A."/>
            <person name="Saw J.H."/>
            <person name="Jorgensen S.L."/>
            <person name="Zaremba-Niedzwiedzka K."/>
            <person name="Martijn J."/>
            <person name="Lind A.E."/>
            <person name="van Eijk R."/>
            <person name="Schleper C."/>
            <person name="Guy L."/>
            <person name="Ettema T.J."/>
        </authorList>
    </citation>
    <scope>NUCLEOTIDE SEQUENCE</scope>
</reference>